<dbReference type="EMBL" id="MN740684">
    <property type="protein sequence ID" value="QHU07506.1"/>
    <property type="molecule type" value="Genomic_DNA"/>
</dbReference>
<sequence length="128" mass="14890">MTDTKENTDSTYKLPNLVLTPFFENGSSWPSYYIKPIYNSDPSVENYPLYTAYYNTANNIANTIQSQSHTSHTNNYQTQMYPAMPYYIPAQKVGEVVPPVITPPSDNLRQQQLWYYQQYIPQMHNISC</sequence>
<protein>
    <submittedName>
        <fullName evidence="1">Uncharacterized protein</fullName>
    </submittedName>
</protein>
<name>A0A6C0JRR2_9ZZZZ</name>
<reference evidence="1" key="1">
    <citation type="journal article" date="2020" name="Nature">
        <title>Giant virus diversity and host interactions through global metagenomics.</title>
        <authorList>
            <person name="Schulz F."/>
            <person name="Roux S."/>
            <person name="Paez-Espino D."/>
            <person name="Jungbluth S."/>
            <person name="Walsh D.A."/>
            <person name="Denef V.J."/>
            <person name="McMahon K.D."/>
            <person name="Konstantinidis K.T."/>
            <person name="Eloe-Fadrosh E.A."/>
            <person name="Kyrpides N.C."/>
            <person name="Woyke T."/>
        </authorList>
    </citation>
    <scope>NUCLEOTIDE SEQUENCE</scope>
    <source>
        <strain evidence="1">GVMAG-S-1040241-154</strain>
    </source>
</reference>
<organism evidence="1">
    <name type="scientific">viral metagenome</name>
    <dbReference type="NCBI Taxonomy" id="1070528"/>
    <lineage>
        <taxon>unclassified sequences</taxon>
        <taxon>metagenomes</taxon>
        <taxon>organismal metagenomes</taxon>
    </lineage>
</organism>
<dbReference type="AlphaFoldDB" id="A0A6C0JRR2"/>
<accession>A0A6C0JRR2</accession>
<evidence type="ECO:0000313" key="1">
    <source>
        <dbReference type="EMBL" id="QHU07506.1"/>
    </source>
</evidence>
<proteinExistence type="predicted"/>